<dbReference type="Gene3D" id="6.10.250.3150">
    <property type="match status" value="1"/>
</dbReference>
<feature type="domain" description="Transglycosylase SLT" evidence="2">
    <location>
        <begin position="202"/>
        <end position="398"/>
    </location>
</feature>
<accession>A0A2H0UF10</accession>
<dbReference type="Pfam" id="PF13406">
    <property type="entry name" value="SLT_2"/>
    <property type="match status" value="1"/>
</dbReference>
<dbReference type="InterPro" id="IPR023346">
    <property type="entry name" value="Lysozyme-like_dom_sf"/>
</dbReference>
<evidence type="ECO:0000313" key="3">
    <source>
        <dbReference type="EMBL" id="PIR84950.1"/>
    </source>
</evidence>
<organism evidence="3 4">
    <name type="scientific">Candidatus Kaiserbacteria bacterium CG10_big_fil_rev_8_21_14_0_10_45_20</name>
    <dbReference type="NCBI Taxonomy" id="1974607"/>
    <lineage>
        <taxon>Bacteria</taxon>
        <taxon>Candidatus Kaiseribacteriota</taxon>
    </lineage>
</organism>
<protein>
    <recommendedName>
        <fullName evidence="2">Transglycosylase SLT domain-containing protein</fullName>
    </recommendedName>
</protein>
<dbReference type="AlphaFoldDB" id="A0A2H0UF10"/>
<dbReference type="SUPFAM" id="SSF53955">
    <property type="entry name" value="Lysozyme-like"/>
    <property type="match status" value="1"/>
</dbReference>
<name>A0A2H0UF10_9BACT</name>
<evidence type="ECO:0000256" key="1">
    <source>
        <dbReference type="SAM" id="Coils"/>
    </source>
</evidence>
<dbReference type="InterPro" id="IPR031304">
    <property type="entry name" value="SLT_2"/>
</dbReference>
<comment type="caution">
    <text evidence="3">The sequence shown here is derived from an EMBL/GenBank/DDBJ whole genome shotgun (WGS) entry which is preliminary data.</text>
</comment>
<sequence length="449" mass="49871">MRPLIMFSSILCVVGVSSLFVTPTANTNAAFLTSEERAHLEAEYDKIQAEIAEWQKVLDETRNKKDSLQGDVNELNALIKKATAQIRQRNVEITRLTDEINQKEQNLSELESKLQRGRASLANILRVQNTADDRSVAELILSADDFSEFFGKLDSLSVLKRDLQLMFVEIRDLQATVQEEREMLTEKQRRELDARYDVERSRQQVAANEAQKQSLLDVVKSEEKTYADVLAERQRQADQIRSALFDLRDAEGIPFAQALEYATEAERATGVRAAFILAILEQESNLGKNVGQCLLVNTETGAGKGKNTGRAFSNVMHPTRDVPIFVEITSRLGRDPFNTPVSCPQSIGYGGAMGPSQFIASTWNIYSDKLAKTLNVGTADPWIPKHAIMATSLFVKDLGANEGGYSAEREAAGRYYAGGNWKTLGLGYAASVIALAEKHQDNIDFLKSI</sequence>
<keyword evidence="1" id="KW-0175">Coiled coil</keyword>
<reference evidence="4" key="1">
    <citation type="submission" date="2017-09" db="EMBL/GenBank/DDBJ databases">
        <title>Depth-based differentiation of microbial function through sediment-hosted aquifers and enrichment of novel symbionts in the deep terrestrial subsurface.</title>
        <authorList>
            <person name="Probst A.J."/>
            <person name="Ladd B."/>
            <person name="Jarett J.K."/>
            <person name="Geller-Mcgrath D.E."/>
            <person name="Sieber C.M.K."/>
            <person name="Emerson J.B."/>
            <person name="Anantharaman K."/>
            <person name="Thomas B.C."/>
            <person name="Malmstrom R."/>
            <person name="Stieglmeier M."/>
            <person name="Klingl A."/>
            <person name="Woyke T."/>
            <person name="Ryan C.M."/>
            <person name="Banfield J.F."/>
        </authorList>
    </citation>
    <scope>NUCLEOTIDE SEQUENCE [LARGE SCALE GENOMIC DNA]</scope>
</reference>
<gene>
    <name evidence="3" type="ORF">COU15_03290</name>
</gene>
<dbReference type="Proteomes" id="UP000229315">
    <property type="component" value="Unassembled WGS sequence"/>
</dbReference>
<feature type="coiled-coil region" evidence="1">
    <location>
        <begin position="37"/>
        <end position="120"/>
    </location>
</feature>
<evidence type="ECO:0000259" key="2">
    <source>
        <dbReference type="Pfam" id="PF13406"/>
    </source>
</evidence>
<dbReference type="EMBL" id="PFBH01000021">
    <property type="protein sequence ID" value="PIR84950.1"/>
    <property type="molecule type" value="Genomic_DNA"/>
</dbReference>
<evidence type="ECO:0000313" key="4">
    <source>
        <dbReference type="Proteomes" id="UP000229315"/>
    </source>
</evidence>
<proteinExistence type="predicted"/>